<evidence type="ECO:0000256" key="2">
    <source>
        <dbReference type="ARBA" id="ARBA00022692"/>
    </source>
</evidence>
<proteinExistence type="predicted"/>
<keyword evidence="3" id="KW-1133">Transmembrane helix</keyword>
<evidence type="ECO:0000313" key="7">
    <source>
        <dbReference type="Proteomes" id="UP000034071"/>
    </source>
</evidence>
<keyword evidence="2" id="KW-0812">Transmembrane</keyword>
<feature type="domain" description="DUF1232" evidence="5">
    <location>
        <begin position="60"/>
        <end position="91"/>
    </location>
</feature>
<evidence type="ECO:0000256" key="4">
    <source>
        <dbReference type="ARBA" id="ARBA00023136"/>
    </source>
</evidence>
<dbReference type="RefSeq" id="WP_046561853.1">
    <property type="nucleotide sequence ID" value="NZ_CP010975.1"/>
</dbReference>
<organism evidence="6 7">
    <name type="scientific">Kangiella geojedonensis</name>
    <dbReference type="NCBI Taxonomy" id="914150"/>
    <lineage>
        <taxon>Bacteria</taxon>
        <taxon>Pseudomonadati</taxon>
        <taxon>Pseudomonadota</taxon>
        <taxon>Gammaproteobacteria</taxon>
        <taxon>Kangiellales</taxon>
        <taxon>Kangiellaceae</taxon>
        <taxon>Kangiella</taxon>
    </lineage>
</organism>
<dbReference type="HOGENOM" id="CLU_133088_0_1_6"/>
<accession>A0A0F6RCZ4</accession>
<sequence>MTQTPSGSEENLSKAKKYYSDQNFWLKLKKAPQAIGKEALEKLLILYYCFQDPSTPNKEKGVILGALGYFIMPFDLIPDILPGGWTDDLGGLALAVAKVTGAINETHIEKARHKLNKLSNKA</sequence>
<dbReference type="InterPro" id="IPR010652">
    <property type="entry name" value="DUF1232"/>
</dbReference>
<protein>
    <recommendedName>
        <fullName evidence="5">DUF1232 domain-containing protein</fullName>
    </recommendedName>
</protein>
<dbReference type="OrthoDB" id="9804184at2"/>
<dbReference type="KEGG" id="kge:TQ33_1898"/>
<dbReference type="Pfam" id="PF06803">
    <property type="entry name" value="DUF1232"/>
    <property type="match status" value="1"/>
</dbReference>
<name>A0A0F6RCZ4_9GAMM</name>
<comment type="subcellular location">
    <subcellularLocation>
        <location evidence="1">Endomembrane system</location>
        <topology evidence="1">Multi-pass membrane protein</topology>
    </subcellularLocation>
</comment>
<dbReference type="EMBL" id="CP010975">
    <property type="protein sequence ID" value="AKE52833.1"/>
    <property type="molecule type" value="Genomic_DNA"/>
</dbReference>
<evidence type="ECO:0000259" key="5">
    <source>
        <dbReference type="Pfam" id="PF06803"/>
    </source>
</evidence>
<gene>
    <name evidence="6" type="ORF">TQ33_1898</name>
</gene>
<reference evidence="6 7" key="1">
    <citation type="submission" date="2015-02" db="EMBL/GenBank/DDBJ databases">
        <title>Complete genome sequence of Kangiella geojedonensis strain YCS-5T.</title>
        <authorList>
            <person name="Kim K.M."/>
        </authorList>
    </citation>
    <scope>NUCLEOTIDE SEQUENCE [LARGE SCALE GENOMIC DNA]</scope>
    <source>
        <strain evidence="6 7">YCS-5</strain>
    </source>
</reference>
<dbReference type="InterPro" id="IPR016983">
    <property type="entry name" value="UCP031804"/>
</dbReference>
<keyword evidence="4" id="KW-0472">Membrane</keyword>
<evidence type="ECO:0000256" key="3">
    <source>
        <dbReference type="ARBA" id="ARBA00022989"/>
    </source>
</evidence>
<dbReference type="STRING" id="914150.TQ33_1898"/>
<evidence type="ECO:0000313" key="6">
    <source>
        <dbReference type="EMBL" id="AKE52833.1"/>
    </source>
</evidence>
<dbReference type="PIRSF" id="PIRSF031804">
    <property type="entry name" value="UCP031804"/>
    <property type="match status" value="1"/>
</dbReference>
<dbReference type="AlphaFoldDB" id="A0A0F6RCZ4"/>
<keyword evidence="7" id="KW-1185">Reference proteome</keyword>
<dbReference type="GO" id="GO:0012505">
    <property type="term" value="C:endomembrane system"/>
    <property type="evidence" value="ECO:0007669"/>
    <property type="project" value="UniProtKB-SubCell"/>
</dbReference>
<evidence type="ECO:0000256" key="1">
    <source>
        <dbReference type="ARBA" id="ARBA00004127"/>
    </source>
</evidence>
<dbReference type="Proteomes" id="UP000034071">
    <property type="component" value="Chromosome"/>
</dbReference>